<proteinExistence type="predicted"/>
<feature type="region of interest" description="Disordered" evidence="2">
    <location>
        <begin position="404"/>
        <end position="426"/>
    </location>
</feature>
<protein>
    <submittedName>
        <fullName evidence="3">Uncharacterized protein</fullName>
    </submittedName>
</protein>
<reference evidence="3 4" key="1">
    <citation type="submission" date="2019-03" db="EMBL/GenBank/DDBJ databases">
        <title>Single cell metagenomics reveals metabolic interactions within the superorganism composed of flagellate Streblomastix strix and complex community of Bacteroidetes bacteria on its surface.</title>
        <authorList>
            <person name="Treitli S.C."/>
            <person name="Kolisko M."/>
            <person name="Husnik F."/>
            <person name="Keeling P."/>
            <person name="Hampl V."/>
        </authorList>
    </citation>
    <scope>NUCLEOTIDE SEQUENCE [LARGE SCALE GENOMIC DNA]</scope>
    <source>
        <strain evidence="3">ST1C</strain>
    </source>
</reference>
<feature type="compositionally biased region" description="Basic residues" evidence="2">
    <location>
        <begin position="404"/>
        <end position="417"/>
    </location>
</feature>
<gene>
    <name evidence="3" type="ORF">EZS28_009615</name>
</gene>
<feature type="coiled-coil region" evidence="1">
    <location>
        <begin position="366"/>
        <end position="398"/>
    </location>
</feature>
<name>A0A5J4WJ34_9EUKA</name>
<evidence type="ECO:0000313" key="4">
    <source>
        <dbReference type="Proteomes" id="UP000324800"/>
    </source>
</evidence>
<sequence>MRFAINDSNTYVVQASINTLVKLIRWTFYAKKKIERDKEKQRKKQLKEQSQFSVAGSGNVRNSSNISTPNTLSPQIQKRSISLPPNSINQISFPVPKNELQEYFKRIVNAATESEVYTLFRILRKWFMNHFSGLSLAKLRERIRPIQAAAVHELLLTAIEARVLLIEKTVVTKIVLQSLDKENNSEQKKIENLQFEKVIQEEKPKQQIIQIKRKRMTNELYQMFEIIRNGYNNRQRLEVIRLLMEMIEIQLDLVREHENIRIEDREWKRKMDRRSKRRELQRRKDELFVLRQSQNSKELIRTIAKRKRVRNEVEFRDRAEQRAADEKRQFLQKKWAEREFLSQKSVRIIIRELINIIRTDRFREIREAAAEVIAVLEEEREQKKLAKVERKKKRHEIIEGKRLRHKSQKLKSQKNRNKTGEYGSDLDYDDENDSSFSKQRLFYKLQIGECAWVE</sequence>
<comment type="caution">
    <text evidence="3">The sequence shown here is derived from an EMBL/GenBank/DDBJ whole genome shotgun (WGS) entry which is preliminary data.</text>
</comment>
<feature type="compositionally biased region" description="Polar residues" evidence="2">
    <location>
        <begin position="50"/>
        <end position="75"/>
    </location>
</feature>
<evidence type="ECO:0000256" key="1">
    <source>
        <dbReference type="SAM" id="Coils"/>
    </source>
</evidence>
<accession>A0A5J4WJ34</accession>
<dbReference type="AlphaFoldDB" id="A0A5J4WJ34"/>
<keyword evidence="1" id="KW-0175">Coiled coil</keyword>
<dbReference type="Proteomes" id="UP000324800">
    <property type="component" value="Unassembled WGS sequence"/>
</dbReference>
<feature type="region of interest" description="Disordered" evidence="2">
    <location>
        <begin position="39"/>
        <end position="75"/>
    </location>
</feature>
<dbReference type="EMBL" id="SNRW01001830">
    <property type="protein sequence ID" value="KAA6394858.1"/>
    <property type="molecule type" value="Genomic_DNA"/>
</dbReference>
<evidence type="ECO:0000256" key="2">
    <source>
        <dbReference type="SAM" id="MobiDB-lite"/>
    </source>
</evidence>
<organism evidence="3 4">
    <name type="scientific">Streblomastix strix</name>
    <dbReference type="NCBI Taxonomy" id="222440"/>
    <lineage>
        <taxon>Eukaryota</taxon>
        <taxon>Metamonada</taxon>
        <taxon>Preaxostyla</taxon>
        <taxon>Oxymonadida</taxon>
        <taxon>Streblomastigidae</taxon>
        <taxon>Streblomastix</taxon>
    </lineage>
</organism>
<feature type="coiled-coil region" evidence="1">
    <location>
        <begin position="176"/>
        <end position="203"/>
    </location>
</feature>
<evidence type="ECO:0000313" key="3">
    <source>
        <dbReference type="EMBL" id="KAA6394858.1"/>
    </source>
</evidence>